<dbReference type="InterPro" id="IPR019534">
    <property type="entry name" value="DUF2452"/>
</dbReference>
<reference evidence="2" key="1">
    <citation type="submission" date="2022-01" db="EMBL/GenBank/DDBJ databases">
        <authorList>
            <person name="King R."/>
        </authorList>
    </citation>
    <scope>NUCLEOTIDE SEQUENCE</scope>
</reference>
<dbReference type="EMBL" id="OU895877">
    <property type="protein sequence ID" value="CAG9798346.1"/>
    <property type="molecule type" value="Genomic_DNA"/>
</dbReference>
<proteinExistence type="predicted"/>
<sequence>MDHDKIIVSVTKDELILNSYRATRRECGDLENLIVALKDSNEHVKNIALNKLDVIGEQIKFLQNQAKEILEEAARNSELHKIPCNFIKVPGTIYHLYQRPQNDEKIWSMISPQEFGTSCKNTYLGSYRIEPDKSFTPVDSLDEYAEKREFAESLIQSRSKILPALEFMTKKERKDSEIES</sequence>
<organism evidence="2 3">
    <name type="scientific">Chironomus riparius</name>
    <dbReference type="NCBI Taxonomy" id="315576"/>
    <lineage>
        <taxon>Eukaryota</taxon>
        <taxon>Metazoa</taxon>
        <taxon>Ecdysozoa</taxon>
        <taxon>Arthropoda</taxon>
        <taxon>Hexapoda</taxon>
        <taxon>Insecta</taxon>
        <taxon>Pterygota</taxon>
        <taxon>Neoptera</taxon>
        <taxon>Endopterygota</taxon>
        <taxon>Diptera</taxon>
        <taxon>Nematocera</taxon>
        <taxon>Chironomoidea</taxon>
        <taxon>Chironomidae</taxon>
        <taxon>Chironominae</taxon>
        <taxon>Chironomus</taxon>
    </lineage>
</organism>
<keyword evidence="1" id="KW-0175">Coiled coil</keyword>
<dbReference type="Proteomes" id="UP001153620">
    <property type="component" value="Chromosome 1"/>
</dbReference>
<gene>
    <name evidence="2" type="ORF">CHIRRI_LOCUS1329</name>
</gene>
<dbReference type="AlphaFoldDB" id="A0A9N9RKJ4"/>
<accession>A0A9N9RKJ4</accession>
<dbReference type="Pfam" id="PF10504">
    <property type="entry name" value="DUF2452"/>
    <property type="match status" value="1"/>
</dbReference>
<name>A0A9N9RKJ4_9DIPT</name>
<dbReference type="PANTHER" id="PTHR14553:SF1">
    <property type="entry name" value="SIMILAR TO CHROMOSOME 1 OPEN READING FRAME 50"/>
    <property type="match status" value="1"/>
</dbReference>
<keyword evidence="3" id="KW-1185">Reference proteome</keyword>
<reference evidence="2" key="2">
    <citation type="submission" date="2022-10" db="EMBL/GenBank/DDBJ databases">
        <authorList>
            <consortium name="ENA_rothamsted_submissions"/>
            <consortium name="culmorum"/>
            <person name="King R."/>
        </authorList>
    </citation>
    <scope>NUCLEOTIDE SEQUENCE</scope>
</reference>
<evidence type="ECO:0000256" key="1">
    <source>
        <dbReference type="SAM" id="Coils"/>
    </source>
</evidence>
<evidence type="ECO:0000313" key="2">
    <source>
        <dbReference type="EMBL" id="CAG9798346.1"/>
    </source>
</evidence>
<evidence type="ECO:0000313" key="3">
    <source>
        <dbReference type="Proteomes" id="UP001153620"/>
    </source>
</evidence>
<dbReference type="PANTHER" id="PTHR14553">
    <property type="entry name" value="UNCHARACTERIZED PROTEIN C1ORF50"/>
    <property type="match status" value="1"/>
</dbReference>
<feature type="coiled-coil region" evidence="1">
    <location>
        <begin position="52"/>
        <end position="79"/>
    </location>
</feature>
<protein>
    <submittedName>
        <fullName evidence="2">Uncharacterized protein</fullName>
    </submittedName>
</protein>
<dbReference type="OrthoDB" id="9995764at2759"/>